<dbReference type="InterPro" id="IPR012340">
    <property type="entry name" value="NA-bd_OB-fold"/>
</dbReference>
<evidence type="ECO:0000256" key="3">
    <source>
        <dbReference type="PIRNR" id="PIRNR002070"/>
    </source>
</evidence>
<dbReference type="HAMAP" id="MF_00984">
    <property type="entry name" value="SSB"/>
    <property type="match status" value="1"/>
</dbReference>
<comment type="caution">
    <text evidence="4">The sequence shown here is derived from an EMBL/GenBank/DDBJ whole genome shotgun (WGS) entry which is preliminary data.</text>
</comment>
<keyword evidence="5" id="KW-1185">Reference proteome</keyword>
<organism evidence="4 5">
    <name type="scientific">Dyadobacter arcticus</name>
    <dbReference type="NCBI Taxonomy" id="1078754"/>
    <lineage>
        <taxon>Bacteria</taxon>
        <taxon>Pseudomonadati</taxon>
        <taxon>Bacteroidota</taxon>
        <taxon>Cytophagia</taxon>
        <taxon>Cytophagales</taxon>
        <taxon>Spirosomataceae</taxon>
        <taxon>Dyadobacter</taxon>
    </lineage>
</organism>
<dbReference type="EMBL" id="JAASQJ010000005">
    <property type="protein sequence ID" value="NIJ55580.1"/>
    <property type="molecule type" value="Genomic_DNA"/>
</dbReference>
<dbReference type="Pfam" id="PF00436">
    <property type="entry name" value="SSB"/>
    <property type="match status" value="1"/>
</dbReference>
<sequence>MNAVKLIGNVGREIIMKEYEGGKLATFSVATDEGYLNKNKEEVKNTVWHNIVVWGQLAQRCETFLEKGKLVVIEGKLTYRKYQNKDNQTVKVTEIVAFKVDEYVKEQEAATSV</sequence>
<reference evidence="4 5" key="1">
    <citation type="submission" date="2020-03" db="EMBL/GenBank/DDBJ databases">
        <title>Genomic Encyclopedia of Type Strains, Phase IV (KMG-IV): sequencing the most valuable type-strain genomes for metagenomic binning, comparative biology and taxonomic classification.</title>
        <authorList>
            <person name="Goeker M."/>
        </authorList>
    </citation>
    <scope>NUCLEOTIDE SEQUENCE [LARGE SCALE GENOMIC DNA]</scope>
    <source>
        <strain evidence="4 5">DSM 102865</strain>
    </source>
</reference>
<evidence type="ECO:0000313" key="5">
    <source>
        <dbReference type="Proteomes" id="UP001179181"/>
    </source>
</evidence>
<name>A0ABX0UUX6_9BACT</name>
<dbReference type="GO" id="GO:0003677">
    <property type="term" value="F:DNA binding"/>
    <property type="evidence" value="ECO:0007669"/>
    <property type="project" value="UniProtKB-KW"/>
</dbReference>
<dbReference type="InterPro" id="IPR011344">
    <property type="entry name" value="ssDNA-bd"/>
</dbReference>
<dbReference type="InterPro" id="IPR000424">
    <property type="entry name" value="Primosome_PriB/ssb"/>
</dbReference>
<comment type="subunit">
    <text evidence="2">Homotetramer.</text>
</comment>
<dbReference type="Proteomes" id="UP001179181">
    <property type="component" value="Unassembled WGS sequence"/>
</dbReference>
<evidence type="ECO:0000256" key="1">
    <source>
        <dbReference type="ARBA" id="ARBA00023125"/>
    </source>
</evidence>
<evidence type="ECO:0000256" key="2">
    <source>
        <dbReference type="HAMAP-Rule" id="MF_00984"/>
    </source>
</evidence>
<proteinExistence type="inferred from homology"/>
<dbReference type="SUPFAM" id="SSF50249">
    <property type="entry name" value="Nucleic acid-binding proteins"/>
    <property type="match status" value="1"/>
</dbReference>
<gene>
    <name evidence="4" type="ORF">FHS68_004769</name>
</gene>
<evidence type="ECO:0000313" key="4">
    <source>
        <dbReference type="EMBL" id="NIJ55580.1"/>
    </source>
</evidence>
<protein>
    <recommendedName>
        <fullName evidence="2 3">Single-stranded DNA-binding protein</fullName>
        <shortName evidence="2">SSB</shortName>
    </recommendedName>
</protein>
<dbReference type="PANTHER" id="PTHR10302:SF0">
    <property type="entry name" value="SINGLE-STRANDED DNA-BINDING PROTEIN, MITOCHONDRIAL"/>
    <property type="match status" value="1"/>
</dbReference>
<keyword evidence="1 2" id="KW-0238">DNA-binding</keyword>
<dbReference type="PROSITE" id="PS50935">
    <property type="entry name" value="SSB"/>
    <property type="match status" value="1"/>
</dbReference>
<dbReference type="Gene3D" id="2.40.50.140">
    <property type="entry name" value="Nucleic acid-binding proteins"/>
    <property type="match status" value="1"/>
</dbReference>
<dbReference type="CDD" id="cd04496">
    <property type="entry name" value="SSB_OBF"/>
    <property type="match status" value="1"/>
</dbReference>
<dbReference type="PIRSF" id="PIRSF002070">
    <property type="entry name" value="SSB"/>
    <property type="match status" value="1"/>
</dbReference>
<comment type="caution">
    <text evidence="2">Lacks conserved residue(s) required for the propagation of feature annotation.</text>
</comment>
<accession>A0ABX0UUX6</accession>
<dbReference type="NCBIfam" id="TIGR00621">
    <property type="entry name" value="ssb"/>
    <property type="match status" value="1"/>
</dbReference>
<dbReference type="PANTHER" id="PTHR10302">
    <property type="entry name" value="SINGLE-STRANDED DNA-BINDING PROTEIN"/>
    <property type="match status" value="1"/>
</dbReference>
<dbReference type="RefSeq" id="WP_167275603.1">
    <property type="nucleotide sequence ID" value="NZ_JAASQJ010000005.1"/>
</dbReference>